<dbReference type="Proteomes" id="UP000504634">
    <property type="component" value="Unplaced"/>
</dbReference>
<gene>
    <name evidence="4" type="primary">LOC115620626</name>
</gene>
<dbReference type="OrthoDB" id="10016665at2759"/>
<evidence type="ECO:0000313" key="4">
    <source>
        <dbReference type="RefSeq" id="XP_030369815.1"/>
    </source>
</evidence>
<dbReference type="AlphaFoldDB" id="A0A6J2T3K2"/>
<dbReference type="GO" id="GO:0006511">
    <property type="term" value="P:ubiquitin-dependent protein catabolic process"/>
    <property type="evidence" value="ECO:0007669"/>
    <property type="project" value="TreeGrafter"/>
</dbReference>
<evidence type="ECO:0000259" key="2">
    <source>
        <dbReference type="PROSITE" id="PS50053"/>
    </source>
</evidence>
<reference evidence="4" key="1">
    <citation type="submission" date="2025-08" db="UniProtKB">
        <authorList>
            <consortium name="RefSeq"/>
        </authorList>
    </citation>
    <scope>IDENTIFICATION</scope>
    <source>
        <strain evidence="4">11010-0011.00</strain>
        <tissue evidence="4">Whole body</tissue>
    </source>
</reference>
<organism evidence="3 4">
    <name type="scientific">Drosophila lebanonensis</name>
    <name type="common">Fruit fly</name>
    <name type="synonym">Scaptodrosophila lebanonensis</name>
    <dbReference type="NCBI Taxonomy" id="7225"/>
    <lineage>
        <taxon>Eukaryota</taxon>
        <taxon>Metazoa</taxon>
        <taxon>Ecdysozoa</taxon>
        <taxon>Arthropoda</taxon>
        <taxon>Hexapoda</taxon>
        <taxon>Insecta</taxon>
        <taxon>Pterygota</taxon>
        <taxon>Neoptera</taxon>
        <taxon>Endopterygota</taxon>
        <taxon>Diptera</taxon>
        <taxon>Brachycera</taxon>
        <taxon>Muscomorpha</taxon>
        <taxon>Ephydroidea</taxon>
        <taxon>Drosophilidae</taxon>
        <taxon>Scaptodrosophila</taxon>
    </lineage>
</organism>
<evidence type="ECO:0000313" key="3">
    <source>
        <dbReference type="Proteomes" id="UP000504634"/>
    </source>
</evidence>
<dbReference type="SUPFAM" id="SSF54236">
    <property type="entry name" value="Ubiquitin-like"/>
    <property type="match status" value="1"/>
</dbReference>
<dbReference type="PANTHER" id="PTHR10677">
    <property type="entry name" value="UBIQUILIN"/>
    <property type="match status" value="1"/>
</dbReference>
<dbReference type="Pfam" id="PF00240">
    <property type="entry name" value="ubiquitin"/>
    <property type="match status" value="1"/>
</dbReference>
<dbReference type="Gene3D" id="1.10.8.10">
    <property type="entry name" value="DNA helicase RuvA subunit, C-terminal domain"/>
    <property type="match status" value="1"/>
</dbReference>
<dbReference type="InterPro" id="IPR000626">
    <property type="entry name" value="Ubiquitin-like_dom"/>
</dbReference>
<dbReference type="GO" id="GO:0031593">
    <property type="term" value="F:polyubiquitin modification-dependent protein binding"/>
    <property type="evidence" value="ECO:0007669"/>
    <property type="project" value="TreeGrafter"/>
</dbReference>
<dbReference type="PROSITE" id="PS50053">
    <property type="entry name" value="UBIQUITIN_2"/>
    <property type="match status" value="1"/>
</dbReference>
<sequence length="416" mass="47389">METKSIDITAKTSGGRSEIVSLRQNERIYNLRALVAVRFEEAIDKILLVYGGQLLRDVGTIAYHGITSGVTVHVVFRPLPKPIICVGLGLASSGRRSGSNTKANSDKKPQETRNKDPMDPQFESLIAAKSKLAWKLFLENPGVLREVLQNDIRFKGIIEENAQFRYYLNSDRNLREIISVAFNPAKVQELGRRRDLYMLRMESMPGGYKLLDRINNFMCEAYENTVALRYQRAGRKTTSNVNPQRGYENNEPLPNPWKPKIGSYFDVFGRKDERLSASFRQKFEQILRSRSDDIWNSVAATQSLNGPISAERILECRMQRRQIKPMLPQQPVKRIVDKDAGIPSMATSKMSNAIPLNALEYLPSHSLGFWEQRFSSQTKELDKLGFSDRHRNISALLIASGNIENAVKLLEKWKRV</sequence>
<dbReference type="InterPro" id="IPR029071">
    <property type="entry name" value="Ubiquitin-like_domsf"/>
</dbReference>
<protein>
    <submittedName>
        <fullName evidence="4">Ubiquilin-2</fullName>
    </submittedName>
</protein>
<accession>A0A6J2T3K2</accession>
<dbReference type="Pfam" id="PF23195">
    <property type="entry name" value="UBQLN1"/>
    <property type="match status" value="1"/>
</dbReference>
<dbReference type="GeneID" id="115620626"/>
<dbReference type="GO" id="GO:0005829">
    <property type="term" value="C:cytosol"/>
    <property type="evidence" value="ECO:0007669"/>
    <property type="project" value="TreeGrafter"/>
</dbReference>
<dbReference type="InterPro" id="IPR009060">
    <property type="entry name" value="UBA-like_sf"/>
</dbReference>
<dbReference type="RefSeq" id="XP_030369815.1">
    <property type="nucleotide sequence ID" value="XM_030513955.1"/>
</dbReference>
<dbReference type="Gene3D" id="3.10.20.90">
    <property type="entry name" value="Phosphatidylinositol 3-kinase Catalytic Subunit, Chain A, domain 1"/>
    <property type="match status" value="1"/>
</dbReference>
<dbReference type="PANTHER" id="PTHR10677:SF3">
    <property type="entry name" value="FI07626P-RELATED"/>
    <property type="match status" value="1"/>
</dbReference>
<dbReference type="InterPro" id="IPR015496">
    <property type="entry name" value="Ubiquilin"/>
</dbReference>
<dbReference type="SUPFAM" id="SSF46934">
    <property type="entry name" value="UBA-like"/>
    <property type="match status" value="1"/>
</dbReference>
<keyword evidence="3" id="KW-1185">Reference proteome</keyword>
<feature type="region of interest" description="Disordered" evidence="1">
    <location>
        <begin position="93"/>
        <end position="119"/>
    </location>
</feature>
<feature type="compositionally biased region" description="Basic and acidic residues" evidence="1">
    <location>
        <begin position="104"/>
        <end position="118"/>
    </location>
</feature>
<proteinExistence type="predicted"/>
<name>A0A6J2T3K2_DROLE</name>
<feature type="domain" description="Ubiquitin-like" evidence="2">
    <location>
        <begin position="6"/>
        <end position="77"/>
    </location>
</feature>
<evidence type="ECO:0000256" key="1">
    <source>
        <dbReference type="SAM" id="MobiDB-lite"/>
    </source>
</evidence>
<dbReference type="SMART" id="SM00213">
    <property type="entry name" value="UBQ"/>
    <property type="match status" value="1"/>
</dbReference>